<dbReference type="InterPro" id="IPR034211">
    <property type="entry name" value="PUF60_RRM2"/>
</dbReference>
<feature type="domain" description="RRM" evidence="8">
    <location>
        <begin position="192"/>
        <end position="273"/>
    </location>
</feature>
<evidence type="ECO:0000256" key="3">
    <source>
        <dbReference type="ARBA" id="ARBA00022884"/>
    </source>
</evidence>
<feature type="domain" description="RRM" evidence="8">
    <location>
        <begin position="95"/>
        <end position="173"/>
    </location>
</feature>
<dbReference type="GO" id="GO:0071011">
    <property type="term" value="C:precatalytic spliceosome"/>
    <property type="evidence" value="ECO:0007669"/>
    <property type="project" value="TreeGrafter"/>
</dbReference>
<dbReference type="GO" id="GO:0003723">
    <property type="term" value="F:RNA binding"/>
    <property type="evidence" value="ECO:0007669"/>
    <property type="project" value="UniProtKB-UniRule"/>
</dbReference>
<dbReference type="CDD" id="cd12371">
    <property type="entry name" value="RRM2_PUF60"/>
    <property type="match status" value="1"/>
</dbReference>
<keyword evidence="5" id="KW-0539">Nucleus</keyword>
<dbReference type="SMART" id="SM00360">
    <property type="entry name" value="RRM"/>
    <property type="match status" value="3"/>
</dbReference>
<dbReference type="PANTHER" id="PTHR47330:SF1">
    <property type="entry name" value="POLY(U)-BINDING-SPLICING FACTOR PUF60"/>
    <property type="match status" value="1"/>
</dbReference>
<dbReference type="InterPro" id="IPR012677">
    <property type="entry name" value="Nucleotide-bd_a/b_plait_sf"/>
</dbReference>
<evidence type="ECO:0000259" key="8">
    <source>
        <dbReference type="PROSITE" id="PS50102"/>
    </source>
</evidence>
<dbReference type="InterPro" id="IPR034209">
    <property type="entry name" value="PUF60_RRM1"/>
</dbReference>
<protein>
    <submittedName>
        <fullName evidence="11">Poly(U)-binding-splicing factor PUF60</fullName>
    </submittedName>
</protein>
<name>A0A183SS65_SCHSO</name>
<evidence type="ECO:0000256" key="6">
    <source>
        <dbReference type="PROSITE-ProRule" id="PRU00176"/>
    </source>
</evidence>
<dbReference type="Gene3D" id="3.30.70.330">
    <property type="match status" value="3"/>
</dbReference>
<gene>
    <name evidence="9" type="ORF">SSLN_LOCUS7063</name>
</gene>
<dbReference type="AlphaFoldDB" id="A0A183SS65"/>
<dbReference type="InterPro" id="IPR051974">
    <property type="entry name" value="PUF60_regulator"/>
</dbReference>
<dbReference type="PANTHER" id="PTHR47330">
    <property type="entry name" value="POLY(U)-BINDING-SPLICING FACTOR PUF60-B-RELATED"/>
    <property type="match status" value="1"/>
</dbReference>
<evidence type="ECO:0000256" key="5">
    <source>
        <dbReference type="ARBA" id="ARBA00023242"/>
    </source>
</evidence>
<comment type="subcellular location">
    <subcellularLocation>
        <location evidence="1">Nucleus</location>
    </subcellularLocation>
</comment>
<sequence>MFNVDDLAYINAYRKSVTAGGSAEPREPVIFGKETKETLPFQLITLSDDQRFAIERARKYALEQSIQNALKKQMDQLQTQDANIIKQNQALVLLSRIYVGSISFEIGEEEIRKAFSPFGPIKSIALSWDSALQKHKGFAFVEFEVPEAATLVLEQMNGFMIAGRGIKVGRPSNAPQTSTLEEELRRDPSNRNRIYVSGVHPELSESDIQTVFEAFGKVSSCTLDPDVKFGQPTRHKGYGWIEFENEQAAIDAVASMNGFELAGQLLRVGHAISPKNTSSSLTFSLTGSANAAQSQAASASAVAAAAASISARVMALDNAATTKSPDVAPGSGFSGSASNVPPPGVFIPTTIGSSVKSSAPPPTTAATAPTEAFHPSNVRIHALALTAQLPVANSVTASASWDDDDTSHPPVTAFEAPPTAVSDQSPPASSMQAPYSPSALSPILPNGELEEGVESRLPASVSMILVCFGYMASLVRTPISFSSLSPTQSIRSVILLENMVDPSELDSELEEEVSEECSKFGTVLRVLVHATDTAVRIFVHFDAQEAASAACASLNNRYFGGRLVMARLYPAEDFQMRNLDL</sequence>
<dbReference type="SMART" id="SM00361">
    <property type="entry name" value="RRM_1"/>
    <property type="match status" value="3"/>
</dbReference>
<dbReference type="FunFam" id="3.30.70.330:FF:000382">
    <property type="entry name" value="G-patch domain-containing protein"/>
    <property type="match status" value="1"/>
</dbReference>
<dbReference type="OrthoDB" id="20943at2759"/>
<evidence type="ECO:0000256" key="2">
    <source>
        <dbReference type="ARBA" id="ARBA00022664"/>
    </source>
</evidence>
<keyword evidence="10" id="KW-1185">Reference proteome</keyword>
<feature type="region of interest" description="Disordered" evidence="7">
    <location>
        <begin position="398"/>
        <end position="437"/>
    </location>
</feature>
<dbReference type="PROSITE" id="PS50102">
    <property type="entry name" value="RRM"/>
    <property type="match status" value="3"/>
</dbReference>
<reference evidence="11" key="1">
    <citation type="submission" date="2016-06" db="UniProtKB">
        <authorList>
            <consortium name="WormBaseParasite"/>
        </authorList>
    </citation>
    <scope>IDENTIFICATION</scope>
</reference>
<dbReference type="InterPro" id="IPR035979">
    <property type="entry name" value="RBD_domain_sf"/>
</dbReference>
<keyword evidence="3 6" id="KW-0694">RNA-binding</keyword>
<proteinExistence type="predicted"/>
<dbReference type="GO" id="GO:0006376">
    <property type="term" value="P:mRNA splice site recognition"/>
    <property type="evidence" value="ECO:0007669"/>
    <property type="project" value="TreeGrafter"/>
</dbReference>
<dbReference type="EMBL" id="UYSU01033969">
    <property type="protein sequence ID" value="VDL93448.1"/>
    <property type="molecule type" value="Genomic_DNA"/>
</dbReference>
<feature type="domain" description="RRM" evidence="8">
    <location>
        <begin position="492"/>
        <end position="571"/>
    </location>
</feature>
<feature type="region of interest" description="Disordered" evidence="7">
    <location>
        <begin position="344"/>
        <end position="372"/>
    </location>
</feature>
<dbReference type="Pfam" id="PF00076">
    <property type="entry name" value="RRM_1"/>
    <property type="match status" value="3"/>
</dbReference>
<evidence type="ECO:0000256" key="4">
    <source>
        <dbReference type="ARBA" id="ARBA00023187"/>
    </source>
</evidence>
<evidence type="ECO:0000313" key="10">
    <source>
        <dbReference type="Proteomes" id="UP000275846"/>
    </source>
</evidence>
<dbReference type="WBParaSite" id="SSLN_0000729501-mRNA-1">
    <property type="protein sequence ID" value="SSLN_0000729501-mRNA-1"/>
    <property type="gene ID" value="SSLN_0000729501"/>
</dbReference>
<dbReference type="GO" id="GO:0000381">
    <property type="term" value="P:regulation of alternative mRNA splicing, via spliceosome"/>
    <property type="evidence" value="ECO:0007669"/>
    <property type="project" value="TreeGrafter"/>
</dbReference>
<feature type="compositionally biased region" description="Polar residues" evidence="7">
    <location>
        <begin position="421"/>
        <end position="437"/>
    </location>
</feature>
<dbReference type="GO" id="GO:0000380">
    <property type="term" value="P:alternative mRNA splicing, via spliceosome"/>
    <property type="evidence" value="ECO:0007669"/>
    <property type="project" value="TreeGrafter"/>
</dbReference>
<dbReference type="SUPFAM" id="SSF54928">
    <property type="entry name" value="RNA-binding domain, RBD"/>
    <property type="match status" value="2"/>
</dbReference>
<keyword evidence="4" id="KW-0508">mRNA splicing</keyword>
<dbReference type="InterPro" id="IPR000504">
    <property type="entry name" value="RRM_dom"/>
</dbReference>
<dbReference type="InterPro" id="IPR003954">
    <property type="entry name" value="RRM_euk-type"/>
</dbReference>
<evidence type="ECO:0000313" key="9">
    <source>
        <dbReference type="EMBL" id="VDL93448.1"/>
    </source>
</evidence>
<dbReference type="FunFam" id="3.30.70.330:FF:000136">
    <property type="entry name" value="poly(U)-binding-splicing factor PUF60 isoform X1"/>
    <property type="match status" value="1"/>
</dbReference>
<dbReference type="CDD" id="cd12370">
    <property type="entry name" value="RRM1_PUF60"/>
    <property type="match status" value="1"/>
</dbReference>
<dbReference type="GO" id="GO:0071013">
    <property type="term" value="C:catalytic step 2 spliceosome"/>
    <property type="evidence" value="ECO:0007669"/>
    <property type="project" value="TreeGrafter"/>
</dbReference>
<evidence type="ECO:0000256" key="7">
    <source>
        <dbReference type="SAM" id="MobiDB-lite"/>
    </source>
</evidence>
<dbReference type="Proteomes" id="UP000275846">
    <property type="component" value="Unassembled WGS sequence"/>
</dbReference>
<dbReference type="STRING" id="70667.A0A183SS65"/>
<reference evidence="9 10" key="2">
    <citation type="submission" date="2018-11" db="EMBL/GenBank/DDBJ databases">
        <authorList>
            <consortium name="Pathogen Informatics"/>
        </authorList>
    </citation>
    <scope>NUCLEOTIDE SEQUENCE [LARGE SCALE GENOMIC DNA]</scope>
    <source>
        <strain evidence="9 10">NST_G2</strain>
    </source>
</reference>
<evidence type="ECO:0000256" key="1">
    <source>
        <dbReference type="ARBA" id="ARBA00004123"/>
    </source>
</evidence>
<keyword evidence="2" id="KW-0507">mRNA processing</keyword>
<accession>A0A183SS65</accession>
<evidence type="ECO:0000313" key="11">
    <source>
        <dbReference type="WBParaSite" id="SSLN_0000729501-mRNA-1"/>
    </source>
</evidence>
<organism evidence="11">
    <name type="scientific">Schistocephalus solidus</name>
    <name type="common">Tapeworm</name>
    <dbReference type="NCBI Taxonomy" id="70667"/>
    <lineage>
        <taxon>Eukaryota</taxon>
        <taxon>Metazoa</taxon>
        <taxon>Spiralia</taxon>
        <taxon>Lophotrochozoa</taxon>
        <taxon>Platyhelminthes</taxon>
        <taxon>Cestoda</taxon>
        <taxon>Eucestoda</taxon>
        <taxon>Diphyllobothriidea</taxon>
        <taxon>Diphyllobothriidae</taxon>
        <taxon>Schistocephalus</taxon>
    </lineage>
</organism>